<dbReference type="GO" id="GO:0003677">
    <property type="term" value="F:DNA binding"/>
    <property type="evidence" value="ECO:0007669"/>
    <property type="project" value="UniProtKB-KW"/>
</dbReference>
<dbReference type="SUPFAM" id="SSF46894">
    <property type="entry name" value="C-terminal effector domain of the bipartite response regulators"/>
    <property type="match status" value="1"/>
</dbReference>
<dbReference type="Proteomes" id="UP000183760">
    <property type="component" value="Unassembled WGS sequence"/>
</dbReference>
<dbReference type="EMBL" id="FOIB01000013">
    <property type="protein sequence ID" value="SEU38655.1"/>
    <property type="molecule type" value="Genomic_DNA"/>
</dbReference>
<keyword evidence="3" id="KW-0804">Transcription</keyword>
<evidence type="ECO:0000313" key="6">
    <source>
        <dbReference type="EMBL" id="SEU38655.1"/>
    </source>
</evidence>
<dbReference type="Proteomes" id="UP000321514">
    <property type="component" value="Unassembled WGS sequence"/>
</dbReference>
<accession>A0A511TCF2</accession>
<proteinExistence type="predicted"/>
<comment type="caution">
    <text evidence="5">The sequence shown here is derived from an EMBL/GenBank/DDBJ whole genome shotgun (WGS) entry which is preliminary data.</text>
</comment>
<dbReference type="InterPro" id="IPR016032">
    <property type="entry name" value="Sig_transdc_resp-reg_C-effctor"/>
</dbReference>
<dbReference type="Pfam" id="PF00196">
    <property type="entry name" value="GerE"/>
    <property type="match status" value="1"/>
</dbReference>
<dbReference type="SUPFAM" id="SSF55781">
    <property type="entry name" value="GAF domain-like"/>
    <property type="match status" value="1"/>
</dbReference>
<keyword evidence="2" id="KW-0238">DNA-binding</keyword>
<protein>
    <submittedName>
        <fullName evidence="6">Regulatory protein, luxR family</fullName>
    </submittedName>
</protein>
<sequence length="360" mass="41104">MHFTSKELELRERIITALHSSLSLPLVLEATRAPLLELTPADHMGLCVMTPGPPLDFQWLVPGHRLTLLDEYPRWADSDFVRGPIFAQPNVVLRDTQMLPRRALEASALYRRSQELDLRLEHVMAVLLPAKETLLGAFTLYRDQRVEFSEHDAALLTSLTPHLTNALRNCRDMQAARSGARLLEELYNRPDAGFLVVLPPSHELLRSERAKVLLDKWFTPSDLHASGIPGMLLERLNALARMHPDERLKHNPLVALRGETYLVVRFIELPQPEGPAQWALSINEVPMSIPLPQHMRQQLTPRQVDIAQGILRNWSNEQIAEHLKLSEDTVKTHVRDIFGRLKVDNRADFLYQASHLNRPI</sequence>
<dbReference type="PANTHER" id="PTHR44688:SF25">
    <property type="entry name" value="HTH LUXR-TYPE DOMAIN-CONTAINING PROTEIN"/>
    <property type="match status" value="1"/>
</dbReference>
<organism evidence="5 8">
    <name type="scientific">Myxococcus fulvus</name>
    <dbReference type="NCBI Taxonomy" id="33"/>
    <lineage>
        <taxon>Bacteria</taxon>
        <taxon>Pseudomonadati</taxon>
        <taxon>Myxococcota</taxon>
        <taxon>Myxococcia</taxon>
        <taxon>Myxococcales</taxon>
        <taxon>Cystobacterineae</taxon>
        <taxon>Myxococcaceae</taxon>
        <taxon>Myxococcus</taxon>
    </lineage>
</organism>
<gene>
    <name evidence="5" type="ORF">MFU01_68960</name>
    <name evidence="6" type="ORF">SAMN05443572_113149</name>
</gene>
<evidence type="ECO:0000256" key="1">
    <source>
        <dbReference type="ARBA" id="ARBA00023015"/>
    </source>
</evidence>
<evidence type="ECO:0000313" key="7">
    <source>
        <dbReference type="Proteomes" id="UP000183760"/>
    </source>
</evidence>
<reference evidence="6 7" key="1">
    <citation type="submission" date="2016-10" db="EMBL/GenBank/DDBJ databases">
        <authorList>
            <person name="Varghese N."/>
            <person name="Submissions S."/>
        </authorList>
    </citation>
    <scope>NUCLEOTIDE SEQUENCE [LARGE SCALE GENOMIC DNA]</scope>
    <source>
        <strain evidence="6 7">DSM 16525</strain>
    </source>
</reference>
<evidence type="ECO:0000256" key="2">
    <source>
        <dbReference type="ARBA" id="ARBA00023125"/>
    </source>
</evidence>
<evidence type="ECO:0000256" key="3">
    <source>
        <dbReference type="ARBA" id="ARBA00023163"/>
    </source>
</evidence>
<reference evidence="5 8" key="2">
    <citation type="submission" date="2019-07" db="EMBL/GenBank/DDBJ databases">
        <title>Whole genome shotgun sequence of Myxococcus fulvus NBRC 100333.</title>
        <authorList>
            <person name="Hosoyama A."/>
            <person name="Uohara A."/>
            <person name="Ohji S."/>
            <person name="Ichikawa N."/>
        </authorList>
    </citation>
    <scope>NUCLEOTIDE SEQUENCE [LARGE SCALE GENOMIC DNA]</scope>
    <source>
        <strain evidence="5 8">NBRC 100333</strain>
    </source>
</reference>
<dbReference type="RefSeq" id="WP_074958409.1">
    <property type="nucleotide sequence ID" value="NZ_BJXR01000050.1"/>
</dbReference>
<dbReference type="SMART" id="SM00421">
    <property type="entry name" value="HTH_LUXR"/>
    <property type="match status" value="1"/>
</dbReference>
<keyword evidence="1" id="KW-0805">Transcription regulation</keyword>
<name>A0A511TCF2_MYXFU</name>
<dbReference type="PRINTS" id="PR00038">
    <property type="entry name" value="HTHLUXR"/>
</dbReference>
<dbReference type="STRING" id="1334629.MFUL124B02_10495"/>
<feature type="domain" description="HTH luxR-type" evidence="4">
    <location>
        <begin position="292"/>
        <end position="357"/>
    </location>
</feature>
<dbReference type="Gene3D" id="1.10.10.10">
    <property type="entry name" value="Winged helix-like DNA-binding domain superfamily/Winged helix DNA-binding domain"/>
    <property type="match status" value="1"/>
</dbReference>
<evidence type="ECO:0000259" key="4">
    <source>
        <dbReference type="PROSITE" id="PS50043"/>
    </source>
</evidence>
<dbReference type="CDD" id="cd06170">
    <property type="entry name" value="LuxR_C_like"/>
    <property type="match status" value="1"/>
</dbReference>
<dbReference type="InterPro" id="IPR000792">
    <property type="entry name" value="Tscrpt_reg_LuxR_C"/>
</dbReference>
<keyword evidence="7" id="KW-1185">Reference proteome</keyword>
<dbReference type="GO" id="GO:0006355">
    <property type="term" value="P:regulation of DNA-templated transcription"/>
    <property type="evidence" value="ECO:0007669"/>
    <property type="project" value="InterPro"/>
</dbReference>
<dbReference type="Gene3D" id="3.30.450.40">
    <property type="match status" value="1"/>
</dbReference>
<dbReference type="InterPro" id="IPR036388">
    <property type="entry name" value="WH-like_DNA-bd_sf"/>
</dbReference>
<dbReference type="EMBL" id="BJXR01000050">
    <property type="protein sequence ID" value="GEN11859.1"/>
    <property type="molecule type" value="Genomic_DNA"/>
</dbReference>
<dbReference type="PANTHER" id="PTHR44688">
    <property type="entry name" value="DNA-BINDING TRANSCRIPTIONAL ACTIVATOR DEVR_DOSR"/>
    <property type="match status" value="1"/>
</dbReference>
<dbReference type="InterPro" id="IPR029016">
    <property type="entry name" value="GAF-like_dom_sf"/>
</dbReference>
<dbReference type="AlphaFoldDB" id="A0A511TCF2"/>
<dbReference type="PROSITE" id="PS50043">
    <property type="entry name" value="HTH_LUXR_2"/>
    <property type="match status" value="1"/>
</dbReference>
<dbReference type="OrthoDB" id="5486937at2"/>
<evidence type="ECO:0000313" key="8">
    <source>
        <dbReference type="Proteomes" id="UP000321514"/>
    </source>
</evidence>
<evidence type="ECO:0000313" key="5">
    <source>
        <dbReference type="EMBL" id="GEN11859.1"/>
    </source>
</evidence>